<protein>
    <submittedName>
        <fullName evidence="2">Helix-turn-helix domain-containing protein</fullName>
    </submittedName>
</protein>
<dbReference type="CDD" id="cd00090">
    <property type="entry name" value="HTH_ARSR"/>
    <property type="match status" value="1"/>
</dbReference>
<accession>A0A9X2EIB6</accession>
<dbReference type="InterPro" id="IPR036388">
    <property type="entry name" value="WH-like_DNA-bd_sf"/>
</dbReference>
<dbReference type="PROSITE" id="PS50987">
    <property type="entry name" value="HTH_ARSR_2"/>
    <property type="match status" value="1"/>
</dbReference>
<dbReference type="Gene3D" id="1.10.10.10">
    <property type="entry name" value="Winged helix-like DNA-binding domain superfamily/Winged helix DNA-binding domain"/>
    <property type="match status" value="1"/>
</dbReference>
<sequence length="230" mass="25396">MEPDISVISSLIGDRARSRILMALMSGKALTATELACEAEISAQTASNHLSKLVGSNLLVVRKQGRHKYFQLANHQVAETLEMLLNLSSTLGSQKITTGPADPDLKKSRICYDHLAGVTGVALYDALLGQEMISENSQNITLTERGELFFQKKGVAVDELKKGKRPICKSCLDWSERKSHLAGSLGQWILEDALAKQWASRRLDSRVITFSKRGVSQFTRCYQIEPGSFL</sequence>
<evidence type="ECO:0000313" key="3">
    <source>
        <dbReference type="Proteomes" id="UP001139028"/>
    </source>
</evidence>
<dbReference type="InterPro" id="IPR036390">
    <property type="entry name" value="WH_DNA-bd_sf"/>
</dbReference>
<dbReference type="SUPFAM" id="SSF46785">
    <property type="entry name" value="Winged helix' DNA-binding domain"/>
    <property type="match status" value="1"/>
</dbReference>
<dbReference type="InterPro" id="IPR052543">
    <property type="entry name" value="HTH_Metal-responsive_Reg"/>
</dbReference>
<dbReference type="AlphaFoldDB" id="A0A9X2EIB6"/>
<dbReference type="InterPro" id="IPR011991">
    <property type="entry name" value="ArsR-like_HTH"/>
</dbReference>
<dbReference type="InterPro" id="IPR001845">
    <property type="entry name" value="HTH_ArsR_DNA-bd_dom"/>
</dbReference>
<dbReference type="GO" id="GO:0003677">
    <property type="term" value="F:DNA binding"/>
    <property type="evidence" value="ECO:0007669"/>
    <property type="project" value="TreeGrafter"/>
</dbReference>
<dbReference type="GO" id="GO:0046686">
    <property type="term" value="P:response to cadmium ion"/>
    <property type="evidence" value="ECO:0007669"/>
    <property type="project" value="TreeGrafter"/>
</dbReference>
<dbReference type="EMBL" id="JALBWM010000001">
    <property type="protein sequence ID" value="MCO1332779.1"/>
    <property type="molecule type" value="Genomic_DNA"/>
</dbReference>
<dbReference type="PANTHER" id="PTHR39168:SF1">
    <property type="entry name" value="TRANSCRIPTIONAL REGULATORY PROTEIN"/>
    <property type="match status" value="1"/>
</dbReference>
<gene>
    <name evidence="2" type="ORF">MO867_00370</name>
</gene>
<reference evidence="2" key="1">
    <citation type="journal article" date="2022" name="Arch. Microbiol.">
        <title>Microbulbifer okhotskensis sp. nov., isolated from a deep bottom sediment of the Okhotsk Sea.</title>
        <authorList>
            <person name="Romanenko L."/>
            <person name="Kurilenko V."/>
            <person name="Otstavnykh N."/>
            <person name="Velansky P."/>
            <person name="Isaeva M."/>
            <person name="Mikhailov V."/>
        </authorList>
    </citation>
    <scope>NUCLEOTIDE SEQUENCE</scope>
    <source>
        <strain evidence="2">OS29</strain>
    </source>
</reference>
<dbReference type="RefSeq" id="WP_252463950.1">
    <property type="nucleotide sequence ID" value="NZ_JALBWM010000001.1"/>
</dbReference>
<dbReference type="GO" id="GO:0097063">
    <property type="term" value="F:cadmium ion sensor activity"/>
    <property type="evidence" value="ECO:0007669"/>
    <property type="project" value="TreeGrafter"/>
</dbReference>
<comment type="caution">
    <text evidence="2">The sequence shown here is derived from an EMBL/GenBank/DDBJ whole genome shotgun (WGS) entry which is preliminary data.</text>
</comment>
<dbReference type="Proteomes" id="UP001139028">
    <property type="component" value="Unassembled WGS sequence"/>
</dbReference>
<dbReference type="GO" id="GO:0032791">
    <property type="term" value="F:lead ion binding"/>
    <property type="evidence" value="ECO:0007669"/>
    <property type="project" value="TreeGrafter"/>
</dbReference>
<organism evidence="2 3">
    <name type="scientific">Microbulbifer okhotskensis</name>
    <dbReference type="NCBI Taxonomy" id="2926617"/>
    <lineage>
        <taxon>Bacteria</taxon>
        <taxon>Pseudomonadati</taxon>
        <taxon>Pseudomonadota</taxon>
        <taxon>Gammaproteobacteria</taxon>
        <taxon>Cellvibrionales</taxon>
        <taxon>Microbulbiferaceae</taxon>
        <taxon>Microbulbifer</taxon>
    </lineage>
</organism>
<dbReference type="Pfam" id="PF12840">
    <property type="entry name" value="HTH_20"/>
    <property type="match status" value="1"/>
</dbReference>
<dbReference type="SMART" id="SM00418">
    <property type="entry name" value="HTH_ARSR"/>
    <property type="match status" value="1"/>
</dbReference>
<keyword evidence="3" id="KW-1185">Reference proteome</keyword>
<dbReference type="GO" id="GO:0003700">
    <property type="term" value="F:DNA-binding transcription factor activity"/>
    <property type="evidence" value="ECO:0007669"/>
    <property type="project" value="InterPro"/>
</dbReference>
<proteinExistence type="predicted"/>
<name>A0A9X2EIB6_9GAMM</name>
<evidence type="ECO:0000259" key="1">
    <source>
        <dbReference type="PROSITE" id="PS50987"/>
    </source>
</evidence>
<evidence type="ECO:0000313" key="2">
    <source>
        <dbReference type="EMBL" id="MCO1332779.1"/>
    </source>
</evidence>
<feature type="domain" description="HTH arsR-type" evidence="1">
    <location>
        <begin position="1"/>
        <end position="92"/>
    </location>
</feature>
<dbReference type="GO" id="GO:0010288">
    <property type="term" value="P:response to lead ion"/>
    <property type="evidence" value="ECO:0007669"/>
    <property type="project" value="TreeGrafter"/>
</dbReference>
<dbReference type="PANTHER" id="PTHR39168">
    <property type="entry name" value="TRANSCRIPTIONAL REGULATOR-RELATED"/>
    <property type="match status" value="1"/>
</dbReference>